<feature type="domain" description="Amidohydrolase-related" evidence="4">
    <location>
        <begin position="69"/>
        <end position="351"/>
    </location>
</feature>
<organism evidence="6 7">
    <name type="scientific">Evansella tamaricis</name>
    <dbReference type="NCBI Taxonomy" id="2069301"/>
    <lineage>
        <taxon>Bacteria</taxon>
        <taxon>Bacillati</taxon>
        <taxon>Bacillota</taxon>
        <taxon>Bacilli</taxon>
        <taxon>Bacillales</taxon>
        <taxon>Bacillaceae</taxon>
        <taxon>Evansella</taxon>
    </lineage>
</organism>
<keyword evidence="7" id="KW-1185">Reference proteome</keyword>
<dbReference type="Pfam" id="PF13382">
    <property type="entry name" value="Adenine_deam_C"/>
    <property type="match status" value="1"/>
</dbReference>
<dbReference type="RefSeq" id="WP_217066319.1">
    <property type="nucleotide sequence ID" value="NZ_JAHQCS010000094.1"/>
</dbReference>
<dbReference type="InterPro" id="IPR006680">
    <property type="entry name" value="Amidohydro-rel"/>
</dbReference>
<dbReference type="EMBL" id="JAHQCS010000094">
    <property type="protein sequence ID" value="MBU9712130.1"/>
    <property type="molecule type" value="Genomic_DNA"/>
</dbReference>
<dbReference type="PANTHER" id="PTHR11113:SF2">
    <property type="entry name" value="ADENINE DEAMINASE"/>
    <property type="match status" value="1"/>
</dbReference>
<comment type="similarity">
    <text evidence="3">Belongs to the metallo-dependent hydrolases superfamily. Adenine deaminase family.</text>
</comment>
<dbReference type="GO" id="GO:0000034">
    <property type="term" value="F:adenine deaminase activity"/>
    <property type="evidence" value="ECO:0007669"/>
    <property type="project" value="UniProtKB-EC"/>
</dbReference>
<dbReference type="EC" id="3.5.4.2" evidence="3"/>
<evidence type="ECO:0000256" key="3">
    <source>
        <dbReference type="HAMAP-Rule" id="MF_01518"/>
    </source>
</evidence>
<dbReference type="HAMAP" id="MF_01518">
    <property type="entry name" value="Adenine_deamin"/>
    <property type="match status" value="1"/>
</dbReference>
<keyword evidence="1 3" id="KW-0378">Hydrolase</keyword>
<evidence type="ECO:0000256" key="2">
    <source>
        <dbReference type="ARBA" id="ARBA00023211"/>
    </source>
</evidence>
<comment type="catalytic activity">
    <reaction evidence="3">
        <text>adenine + H2O + H(+) = hypoxanthine + NH4(+)</text>
        <dbReference type="Rhea" id="RHEA:23688"/>
        <dbReference type="ChEBI" id="CHEBI:15377"/>
        <dbReference type="ChEBI" id="CHEBI:15378"/>
        <dbReference type="ChEBI" id="CHEBI:16708"/>
        <dbReference type="ChEBI" id="CHEBI:17368"/>
        <dbReference type="ChEBI" id="CHEBI:28938"/>
        <dbReference type="EC" id="3.5.4.2"/>
    </reaction>
</comment>
<evidence type="ECO:0000259" key="4">
    <source>
        <dbReference type="Pfam" id="PF01979"/>
    </source>
</evidence>
<dbReference type="InterPro" id="IPR006679">
    <property type="entry name" value="Adenine_deam"/>
</dbReference>
<protein>
    <recommendedName>
        <fullName evidence="3">Adenine deaminase</fullName>
        <shortName evidence="3">Adenase</shortName>
        <shortName evidence="3">Adenine aminase</shortName>
        <ecNumber evidence="3">3.5.4.2</ecNumber>
    </recommendedName>
</protein>
<evidence type="ECO:0000256" key="1">
    <source>
        <dbReference type="ARBA" id="ARBA00022801"/>
    </source>
</evidence>
<dbReference type="NCBIfam" id="TIGR01178">
    <property type="entry name" value="ade"/>
    <property type="match status" value="1"/>
</dbReference>
<proteinExistence type="inferred from homology"/>
<comment type="cofactor">
    <cofactor evidence="3">
        <name>Mn(2+)</name>
        <dbReference type="ChEBI" id="CHEBI:29035"/>
    </cofactor>
</comment>
<evidence type="ECO:0000313" key="6">
    <source>
        <dbReference type="EMBL" id="MBU9712130.1"/>
    </source>
</evidence>
<keyword evidence="2 3" id="KW-0464">Manganese</keyword>
<accession>A0ABS6JI39</accession>
<feature type="domain" description="Adenine deaminase C-terminal" evidence="5">
    <location>
        <begin position="405"/>
        <end position="574"/>
    </location>
</feature>
<sequence length="588" mass="63992">MTITKDQLKKRIRVAAKQEPADIVIKNGRIVDVFNLEIIEEDIAICDGVIVAIGTNYDGHHVLNAKNQIITPSFIDGHVHIESSMVTPSEFSKVVVPHGVTSIITDPHEIANVSGAEGLQFMLDDAKNTILDIHFMLPSSVPATSFENAGAELNAEDLQPFFHHPNVLGLAEVMDYPAVMNTSDNMIDKLIAAHNATDYIDGHAAGLNSTGVNIYRSAGIGTDHECVTPEEAKDRLRRGMYVMIREGSTAKNLGDLIQVVNPSNSRRCLFCTDDKHLDDLINNGSIDHNVRLAVHLGLDPLMAIQMATLNAAECFGLKTKGAIAPGYDADFLVIEDFESINIHQVYKGGMLVAEDGRVIFGENNKNSTPTSLTNTIHVPDIKVEDLQINLEDKQQAHVIGIIPNQIVTRNLIQSVDAVQGCFIPNIEKDQAKIAVIERHKNLGNIGLGIVNGLSLKGAIASTVAHDSHNLVVAGTNDEDMITAINEIKRINGGLAVVHNGNVLGSLPLEISGLISTKNFQIVNEELQELHKSLHQISSSKSDFNQFLTLAFLSLPVIPELKLTDLGLFDVKQFKHIEIAAQIEKTPLS</sequence>
<dbReference type="Proteomes" id="UP000784880">
    <property type="component" value="Unassembled WGS sequence"/>
</dbReference>
<dbReference type="InterPro" id="IPR026912">
    <property type="entry name" value="Adenine_deam_C"/>
</dbReference>
<evidence type="ECO:0000259" key="5">
    <source>
        <dbReference type="Pfam" id="PF13382"/>
    </source>
</evidence>
<dbReference type="PANTHER" id="PTHR11113">
    <property type="entry name" value="N-ACETYLGLUCOSAMINE-6-PHOSPHATE DEACETYLASE"/>
    <property type="match status" value="1"/>
</dbReference>
<comment type="caution">
    <text evidence="6">The sequence shown here is derived from an EMBL/GenBank/DDBJ whole genome shotgun (WGS) entry which is preliminary data.</text>
</comment>
<gene>
    <name evidence="3 6" type="primary">ade</name>
    <name evidence="6" type="ORF">KS419_10295</name>
</gene>
<dbReference type="CDD" id="cd01295">
    <property type="entry name" value="AdeC"/>
    <property type="match status" value="1"/>
</dbReference>
<evidence type="ECO:0000313" key="7">
    <source>
        <dbReference type="Proteomes" id="UP000784880"/>
    </source>
</evidence>
<dbReference type="Pfam" id="PF01979">
    <property type="entry name" value="Amidohydro_1"/>
    <property type="match status" value="1"/>
</dbReference>
<reference evidence="6 7" key="1">
    <citation type="submission" date="2021-06" db="EMBL/GenBank/DDBJ databases">
        <title>Bacillus sp. RD4P76, an endophyte from a halophyte.</title>
        <authorList>
            <person name="Sun J.-Q."/>
        </authorList>
    </citation>
    <scope>NUCLEOTIDE SEQUENCE [LARGE SCALE GENOMIC DNA]</scope>
    <source>
        <strain evidence="6 7">CGMCC 1.15917</strain>
    </source>
</reference>
<name>A0ABS6JI39_9BACI</name>